<keyword evidence="5" id="KW-1185">Reference proteome</keyword>
<organism evidence="4 5">
    <name type="scientific">Roseibium album</name>
    <dbReference type="NCBI Taxonomy" id="311410"/>
    <lineage>
        <taxon>Bacteria</taxon>
        <taxon>Pseudomonadati</taxon>
        <taxon>Pseudomonadota</taxon>
        <taxon>Alphaproteobacteria</taxon>
        <taxon>Hyphomicrobiales</taxon>
        <taxon>Stappiaceae</taxon>
        <taxon>Roseibium</taxon>
    </lineage>
</organism>
<sequence length="221" mass="23956">MLRAPYKDTPELRQAIIDTCKEMNTRGINQGTSGNISARVGKRMIITPSGVPYDSMTPDMLVSIPLKGKGKNKGPYPPSTEWQFHQALLRSKPDMHAVVHAHPVHCTALSINRSEIPACHYMIAIFGGNTVPLADYALFGSQDLADHVTGAMASRHGCLMANHGAVVVGETLEKALWRMEELEVLARAFIVSQSIGTPHILSRGEIDEVLGAVANYGLKSS</sequence>
<evidence type="ECO:0000256" key="1">
    <source>
        <dbReference type="ARBA" id="ARBA00022723"/>
    </source>
</evidence>
<evidence type="ECO:0000313" key="4">
    <source>
        <dbReference type="EMBL" id="CTQ68037.1"/>
    </source>
</evidence>
<dbReference type="GO" id="GO:0019323">
    <property type="term" value="P:pentose catabolic process"/>
    <property type="evidence" value="ECO:0007669"/>
    <property type="project" value="TreeGrafter"/>
</dbReference>
<dbReference type="EMBL" id="CXWC01000003">
    <property type="protein sequence ID" value="CTQ68037.1"/>
    <property type="molecule type" value="Genomic_DNA"/>
</dbReference>
<dbReference type="GO" id="GO:0046872">
    <property type="term" value="F:metal ion binding"/>
    <property type="evidence" value="ECO:0007669"/>
    <property type="project" value="UniProtKB-KW"/>
</dbReference>
<protein>
    <submittedName>
        <fullName evidence="4">L-fuculose phosphate aldolase</fullName>
        <ecNumber evidence="4">4.1.2.17</ecNumber>
    </submittedName>
</protein>
<proteinExistence type="predicted"/>
<dbReference type="PANTHER" id="PTHR22789">
    <property type="entry name" value="FUCULOSE PHOSPHATE ALDOLASE"/>
    <property type="match status" value="1"/>
</dbReference>
<evidence type="ECO:0000313" key="5">
    <source>
        <dbReference type="Proteomes" id="UP000049983"/>
    </source>
</evidence>
<dbReference type="InterPro" id="IPR036409">
    <property type="entry name" value="Aldolase_II/adducin_N_sf"/>
</dbReference>
<dbReference type="SUPFAM" id="SSF53639">
    <property type="entry name" value="AraD/HMP-PK domain-like"/>
    <property type="match status" value="1"/>
</dbReference>
<dbReference type="RefSeq" id="WP_055119335.1">
    <property type="nucleotide sequence ID" value="NZ_CXWA01000007.1"/>
</dbReference>
<keyword evidence="1" id="KW-0479">Metal-binding</keyword>
<dbReference type="PANTHER" id="PTHR22789:SF0">
    <property type="entry name" value="3-OXO-TETRONATE 4-PHOSPHATE DECARBOXYLASE-RELATED"/>
    <property type="match status" value="1"/>
</dbReference>
<dbReference type="Proteomes" id="UP000049983">
    <property type="component" value="Unassembled WGS sequence"/>
</dbReference>
<dbReference type="OrthoDB" id="5291399at2"/>
<reference evidence="5" key="1">
    <citation type="submission" date="2015-07" db="EMBL/GenBank/DDBJ databases">
        <authorList>
            <person name="Rodrigo-Torres Lidia"/>
            <person name="Arahal R.David."/>
        </authorList>
    </citation>
    <scope>NUCLEOTIDE SEQUENCE [LARGE SCALE GENOMIC DNA]</scope>
    <source>
        <strain evidence="5">CECT 5096</strain>
    </source>
</reference>
<dbReference type="InterPro" id="IPR050197">
    <property type="entry name" value="Aldolase_class_II_sugar_metab"/>
</dbReference>
<evidence type="ECO:0000256" key="2">
    <source>
        <dbReference type="ARBA" id="ARBA00023239"/>
    </source>
</evidence>
<feature type="domain" description="Class II aldolase/adducin N-terminal" evidence="3">
    <location>
        <begin position="14"/>
        <end position="190"/>
    </location>
</feature>
<dbReference type="InterPro" id="IPR001303">
    <property type="entry name" value="Aldolase_II/adducin_N"/>
</dbReference>
<dbReference type="GO" id="GO:0005829">
    <property type="term" value="C:cytosol"/>
    <property type="evidence" value="ECO:0007669"/>
    <property type="project" value="TreeGrafter"/>
</dbReference>
<dbReference type="EC" id="4.1.2.17" evidence="4"/>
<gene>
    <name evidence="4" type="primary">fucA_2</name>
    <name evidence="4" type="ORF">LA5096_01653</name>
</gene>
<name>A0A0M7A0B6_9HYPH</name>
<accession>A0A0M7A0B6</accession>
<dbReference type="STRING" id="311410.LA5095_04674"/>
<keyword evidence="2 4" id="KW-0456">Lyase</keyword>
<dbReference type="GeneID" id="97669069"/>
<evidence type="ECO:0000259" key="3">
    <source>
        <dbReference type="SMART" id="SM01007"/>
    </source>
</evidence>
<dbReference type="Pfam" id="PF00596">
    <property type="entry name" value="Aldolase_II"/>
    <property type="match status" value="1"/>
</dbReference>
<dbReference type="AlphaFoldDB" id="A0A0M7A0B6"/>
<dbReference type="SMART" id="SM01007">
    <property type="entry name" value="Aldolase_II"/>
    <property type="match status" value="1"/>
</dbReference>
<dbReference type="GO" id="GO:0008738">
    <property type="term" value="F:L-fuculose-phosphate aldolase activity"/>
    <property type="evidence" value="ECO:0007669"/>
    <property type="project" value="UniProtKB-EC"/>
</dbReference>
<dbReference type="Gene3D" id="3.40.225.10">
    <property type="entry name" value="Class II aldolase/adducin N-terminal domain"/>
    <property type="match status" value="1"/>
</dbReference>